<sequence>MTEEEIITAVRNRAVDLPPPASTEAVSDAEKAIGYPLPRVVAAAWKSVLKRS</sequence>
<name>A0ABZ1S554_9ACTN</name>
<proteinExistence type="predicted"/>
<reference evidence="1" key="1">
    <citation type="submission" date="2022-10" db="EMBL/GenBank/DDBJ databases">
        <title>The complete genomes of actinobacterial strains from the NBC collection.</title>
        <authorList>
            <person name="Joergensen T.S."/>
            <person name="Alvarez Arevalo M."/>
            <person name="Sterndorff E.B."/>
            <person name="Faurdal D."/>
            <person name="Vuksanovic O."/>
            <person name="Mourched A.-S."/>
            <person name="Charusanti P."/>
            <person name="Shaw S."/>
            <person name="Blin K."/>
            <person name="Weber T."/>
        </authorList>
    </citation>
    <scope>NUCLEOTIDE SEQUENCE</scope>
    <source>
        <strain evidence="1">NBC_00256</strain>
    </source>
</reference>
<dbReference type="Proteomes" id="UP001432190">
    <property type="component" value="Chromosome"/>
</dbReference>
<organism evidence="1 2">
    <name type="scientific">Micromonospora globbae</name>
    <dbReference type="NCBI Taxonomy" id="1894969"/>
    <lineage>
        <taxon>Bacteria</taxon>
        <taxon>Bacillati</taxon>
        <taxon>Actinomycetota</taxon>
        <taxon>Actinomycetes</taxon>
        <taxon>Micromonosporales</taxon>
        <taxon>Micromonosporaceae</taxon>
        <taxon>Micromonospora</taxon>
    </lineage>
</organism>
<gene>
    <name evidence="1" type="ORF">OG994_26110</name>
</gene>
<keyword evidence="2" id="KW-1185">Reference proteome</keyword>
<accession>A0ABZ1S554</accession>
<protein>
    <submittedName>
        <fullName evidence="1">Uncharacterized protein</fullName>
    </submittedName>
</protein>
<evidence type="ECO:0000313" key="2">
    <source>
        <dbReference type="Proteomes" id="UP001432190"/>
    </source>
</evidence>
<evidence type="ECO:0000313" key="1">
    <source>
        <dbReference type="EMBL" id="WUP49004.1"/>
    </source>
</evidence>
<dbReference type="EMBL" id="CP108084">
    <property type="protein sequence ID" value="WUP49004.1"/>
    <property type="molecule type" value="Genomic_DNA"/>
</dbReference>
<dbReference type="RefSeq" id="WP_158610194.1">
    <property type="nucleotide sequence ID" value="NZ_CP108084.1"/>
</dbReference>